<proteinExistence type="inferred from homology"/>
<evidence type="ECO:0000256" key="1">
    <source>
        <dbReference type="ARBA" id="ARBA00009505"/>
    </source>
</evidence>
<reference evidence="4 5" key="1">
    <citation type="journal article" date="2013" name="Genome Biol.">
        <title>Genome of Acanthamoeba castellanii highlights extensive lateral gene transfer and early evolution of tyrosine kinase signaling.</title>
        <authorList>
            <person name="Clarke M."/>
            <person name="Lohan A.J."/>
            <person name="Liu B."/>
            <person name="Lagkouvardos I."/>
            <person name="Roy S."/>
            <person name="Zafar N."/>
            <person name="Bertelli C."/>
            <person name="Schilde C."/>
            <person name="Kianianmomeni A."/>
            <person name="Burglin T.R."/>
            <person name="Frech C."/>
            <person name="Turcotte B."/>
            <person name="Kopec K.O."/>
            <person name="Synnott J.M."/>
            <person name="Choo C."/>
            <person name="Paponov I."/>
            <person name="Finkler A."/>
            <person name="Soon Heng Tan C."/>
            <person name="Hutchins A.P."/>
            <person name="Weinmeier T."/>
            <person name="Rattei T."/>
            <person name="Chu J.S."/>
            <person name="Gimenez G."/>
            <person name="Irimia M."/>
            <person name="Rigden D.J."/>
            <person name="Fitzpatrick D.A."/>
            <person name="Lorenzo-Morales J."/>
            <person name="Bateman A."/>
            <person name="Chiu C.H."/>
            <person name="Tang P."/>
            <person name="Hegemann P."/>
            <person name="Fromm H."/>
            <person name="Raoult D."/>
            <person name="Greub G."/>
            <person name="Miranda-Saavedra D."/>
            <person name="Chen N."/>
            <person name="Nash P."/>
            <person name="Ginger M.L."/>
            <person name="Horn M."/>
            <person name="Schaap P."/>
            <person name="Caler L."/>
            <person name="Loftus B."/>
        </authorList>
    </citation>
    <scope>NUCLEOTIDE SEQUENCE [LARGE SCALE GENOMIC DNA]</scope>
    <source>
        <strain evidence="4 5">Neff</strain>
    </source>
</reference>
<organism evidence="4 5">
    <name type="scientific">Acanthamoeba castellanii (strain ATCC 30010 / Neff)</name>
    <dbReference type="NCBI Taxonomy" id="1257118"/>
    <lineage>
        <taxon>Eukaryota</taxon>
        <taxon>Amoebozoa</taxon>
        <taxon>Discosea</taxon>
        <taxon>Longamoebia</taxon>
        <taxon>Centramoebida</taxon>
        <taxon>Acanthamoebidae</taxon>
        <taxon>Acanthamoeba</taxon>
    </lineage>
</organism>
<dbReference type="GO" id="GO:0007031">
    <property type="term" value="P:peroxisome organization"/>
    <property type="evidence" value="ECO:0007669"/>
    <property type="project" value="UniProtKB-KW"/>
</dbReference>
<keyword evidence="2" id="KW-0576">Peroxisome</keyword>
<dbReference type="RefSeq" id="XP_004333649.1">
    <property type="nucleotide sequence ID" value="XM_004333601.1"/>
</dbReference>
<evidence type="ECO:0000313" key="4">
    <source>
        <dbReference type="EMBL" id="ELR11636.1"/>
    </source>
</evidence>
<keyword evidence="2" id="KW-0962">Peroxisome biogenesis</keyword>
<comment type="subcellular location">
    <subcellularLocation>
        <location evidence="2">Peroxisome membrane</location>
    </subcellularLocation>
</comment>
<feature type="compositionally biased region" description="Low complexity" evidence="3">
    <location>
        <begin position="173"/>
        <end position="183"/>
    </location>
</feature>
<dbReference type="EMBL" id="KB008148">
    <property type="protein sequence ID" value="ELR11636.1"/>
    <property type="molecule type" value="Genomic_DNA"/>
</dbReference>
<feature type="compositionally biased region" description="Basic residues" evidence="3">
    <location>
        <begin position="229"/>
        <end position="238"/>
    </location>
</feature>
<protein>
    <recommendedName>
        <fullName evidence="2">Peroxisomal membrane protein PEX16</fullName>
    </recommendedName>
</protein>
<dbReference type="GO" id="GO:0005778">
    <property type="term" value="C:peroxisomal membrane"/>
    <property type="evidence" value="ECO:0007669"/>
    <property type="project" value="UniProtKB-SubCell"/>
</dbReference>
<dbReference type="GeneID" id="14911991"/>
<dbReference type="VEuPathDB" id="AmoebaDB:ACA1_260000"/>
<dbReference type="STRING" id="1257118.L8GHI9"/>
<dbReference type="KEGG" id="acan:ACA1_260000"/>
<dbReference type="OMA" id="RERYFYI"/>
<dbReference type="PANTHER" id="PTHR13299:SF0">
    <property type="entry name" value="PEROXISOMAL MEMBRANE PROTEIN PEX16"/>
    <property type="match status" value="1"/>
</dbReference>
<name>L8GHI9_ACACF</name>
<comment type="similarity">
    <text evidence="1 2">Belongs to the peroxin-16 family.</text>
</comment>
<evidence type="ECO:0000256" key="2">
    <source>
        <dbReference type="RuleBase" id="RU365003"/>
    </source>
</evidence>
<accession>L8GHI9</accession>
<dbReference type="Pfam" id="PF08610">
    <property type="entry name" value="Pex16"/>
    <property type="match status" value="1"/>
</dbReference>
<dbReference type="OrthoDB" id="2021143at2759"/>
<feature type="region of interest" description="Disordered" evidence="3">
    <location>
        <begin position="171"/>
        <end position="190"/>
    </location>
</feature>
<feature type="region of interest" description="Disordered" evidence="3">
    <location>
        <begin position="199"/>
        <end position="261"/>
    </location>
</feature>
<dbReference type="PANTHER" id="PTHR13299">
    <property type="entry name" value="PEROXISOMAL MEMBRANE PROTEIN PEX16"/>
    <property type="match status" value="1"/>
</dbReference>
<evidence type="ECO:0000256" key="3">
    <source>
        <dbReference type="SAM" id="MobiDB-lite"/>
    </source>
</evidence>
<dbReference type="Proteomes" id="UP000011083">
    <property type="component" value="Unassembled WGS sequence"/>
</dbReference>
<keyword evidence="5" id="KW-1185">Reference proteome</keyword>
<sequence>MELLRQAVSAYEQLVVVQASQVGYMENALRGLFFFSPGRFRESELAIEFGYGALGLLGMYHDVVVLRHFRRATGSGEARLSKADWLRVGLTALQHTELFAEVAAQHRLGSRGKWTTVAIVELLKALVRLGLLAVQGGRMIVHQKVPERTEVLTEENQHLFTAEALAKIRSRSTGGEAAGATAAKQQPGEEEEDILLRPLHDSYPPLPPPPAESAVRGGRSQRETILRRGGARGRAAAHHPHDAAPPAHESGGQALAGSNGPHDNDADAAAVVLKGWALTGELLYILRPLAYLAAMYVWGVRSWRAWCCSLAVDVGAWACSSTASKSPSPELSRRTTQWAYYLVRSPFYEALLTSCVLRRLADLLKRLPFVTAALGMARSYIEAYRERYFYISGSSA</sequence>
<dbReference type="InterPro" id="IPR013919">
    <property type="entry name" value="Pex16"/>
</dbReference>
<dbReference type="AlphaFoldDB" id="L8GHI9"/>
<gene>
    <name evidence="4" type="ORF">ACA1_260000</name>
</gene>
<evidence type="ECO:0000313" key="5">
    <source>
        <dbReference type="Proteomes" id="UP000011083"/>
    </source>
</evidence>